<keyword evidence="6 8" id="KW-0472">Membrane</keyword>
<dbReference type="Proteomes" id="UP000296144">
    <property type="component" value="Unassembled WGS sequence"/>
</dbReference>
<comment type="function">
    <text evidence="8">Part of the outer membrane protein assembly complex, which is involved in assembly and insertion of beta-barrel proteins into the outer membrane. Constitutes, with BamD, the core component of the assembly machinery.</text>
</comment>
<evidence type="ECO:0000313" key="11">
    <source>
        <dbReference type="EMBL" id="PPI86627.1"/>
    </source>
</evidence>
<organism evidence="11 12">
    <name type="scientific">Candidatus Pantoea edessiphila</name>
    <dbReference type="NCBI Taxonomy" id="2044610"/>
    <lineage>
        <taxon>Bacteria</taxon>
        <taxon>Pseudomonadati</taxon>
        <taxon>Pseudomonadota</taxon>
        <taxon>Gammaproteobacteria</taxon>
        <taxon>Enterobacterales</taxon>
        <taxon>Erwiniaceae</taxon>
        <taxon>Pantoea</taxon>
    </lineage>
</organism>
<dbReference type="NCBIfam" id="TIGR03303">
    <property type="entry name" value="OM_YaeT"/>
    <property type="match status" value="1"/>
</dbReference>
<dbReference type="PANTHER" id="PTHR12815">
    <property type="entry name" value="SORTING AND ASSEMBLY MACHINERY SAMM50 PROTEIN FAMILY MEMBER"/>
    <property type="match status" value="1"/>
</dbReference>
<protein>
    <recommendedName>
        <fullName evidence="8 9">Outer membrane protein assembly factor BamA</fullName>
    </recommendedName>
</protein>
<dbReference type="GO" id="GO:1990063">
    <property type="term" value="C:Bam protein complex"/>
    <property type="evidence" value="ECO:0007669"/>
    <property type="project" value="TreeGrafter"/>
</dbReference>
<dbReference type="Gene3D" id="3.10.20.310">
    <property type="entry name" value="membrane protein fhac"/>
    <property type="match status" value="5"/>
</dbReference>
<dbReference type="OrthoDB" id="9803054at2"/>
<keyword evidence="2 8" id="KW-1134">Transmembrane beta strand</keyword>
<evidence type="ECO:0000256" key="2">
    <source>
        <dbReference type="ARBA" id="ARBA00022452"/>
    </source>
</evidence>
<dbReference type="RefSeq" id="WP_136130203.1">
    <property type="nucleotide sequence ID" value="NZ_PDKU01000002.1"/>
</dbReference>
<gene>
    <name evidence="8 11" type="primary">bamA</name>
    <name evidence="11" type="ORF">CRV10_02180</name>
</gene>
<evidence type="ECO:0000256" key="1">
    <source>
        <dbReference type="ARBA" id="ARBA00004370"/>
    </source>
</evidence>
<reference evidence="11 12" key="1">
    <citation type="journal article" date="2018" name="Genome Biol. Evol.">
        <title>Cladogenesis and Genomic Streamlining in Extracellular Endosymbionts of Tropical Stink Bugs.</title>
        <authorList>
            <person name="Otero-Bravo A."/>
            <person name="Goffredi S."/>
            <person name="Sabree Z.L."/>
        </authorList>
    </citation>
    <scope>NUCLEOTIDE SEQUENCE [LARGE SCALE GENOMIC DNA]</scope>
    <source>
        <strain evidence="11 12">SoEL</strain>
    </source>
</reference>
<dbReference type="PANTHER" id="PTHR12815:SF23">
    <property type="entry name" value="OUTER MEMBRANE PROTEIN ASSEMBLY FACTOR BAMA"/>
    <property type="match status" value="1"/>
</dbReference>
<feature type="domain" description="POTRA" evidence="10">
    <location>
        <begin position="173"/>
        <end position="261"/>
    </location>
</feature>
<evidence type="ECO:0000256" key="3">
    <source>
        <dbReference type="ARBA" id="ARBA00022692"/>
    </source>
</evidence>
<keyword evidence="5 8" id="KW-0677">Repeat</keyword>
<evidence type="ECO:0000259" key="10">
    <source>
        <dbReference type="PROSITE" id="PS51779"/>
    </source>
</evidence>
<dbReference type="PIRSF" id="PIRSF006076">
    <property type="entry name" value="OM_assembly_OMP85"/>
    <property type="match status" value="1"/>
</dbReference>
<dbReference type="InterPro" id="IPR010827">
    <property type="entry name" value="BamA/TamA_POTRA"/>
</dbReference>
<keyword evidence="3 8" id="KW-0812">Transmembrane</keyword>
<dbReference type="InterPro" id="IPR039910">
    <property type="entry name" value="D15-like"/>
</dbReference>
<dbReference type="Pfam" id="PF07244">
    <property type="entry name" value="POTRA"/>
    <property type="match status" value="4"/>
</dbReference>
<name>A0A2P5SWA9_9GAMM</name>
<feature type="domain" description="POTRA" evidence="10">
    <location>
        <begin position="345"/>
        <end position="419"/>
    </location>
</feature>
<proteinExistence type="inferred from homology"/>
<dbReference type="Gene3D" id="2.40.160.50">
    <property type="entry name" value="membrane protein fhac: a member of the omp85/tpsb transporter family"/>
    <property type="match status" value="1"/>
</dbReference>
<keyword evidence="12" id="KW-1185">Reference proteome</keyword>
<keyword evidence="7 8" id="KW-0998">Cell outer membrane</keyword>
<dbReference type="InterPro" id="IPR034746">
    <property type="entry name" value="POTRA"/>
</dbReference>
<evidence type="ECO:0000313" key="12">
    <source>
        <dbReference type="Proteomes" id="UP000296144"/>
    </source>
</evidence>
<feature type="domain" description="POTRA" evidence="10">
    <location>
        <begin position="90"/>
        <end position="170"/>
    </location>
</feature>
<dbReference type="HAMAP" id="MF_01430">
    <property type="entry name" value="OM_assembly_BamA"/>
    <property type="match status" value="1"/>
</dbReference>
<evidence type="ECO:0000256" key="9">
    <source>
        <dbReference type="NCBIfam" id="TIGR03303"/>
    </source>
</evidence>
<comment type="subcellular location">
    <subcellularLocation>
        <location evidence="8">Cell outer membrane</location>
    </subcellularLocation>
    <subcellularLocation>
        <location evidence="1">Membrane</location>
    </subcellularLocation>
</comment>
<evidence type="ECO:0000256" key="7">
    <source>
        <dbReference type="ARBA" id="ARBA00023237"/>
    </source>
</evidence>
<accession>A0A2P5SWA9</accession>
<feature type="domain" description="POTRA" evidence="10">
    <location>
        <begin position="22"/>
        <end position="89"/>
    </location>
</feature>
<comment type="similarity">
    <text evidence="8">Belongs to the BamA family.</text>
</comment>
<dbReference type="AlphaFoldDB" id="A0A2P5SWA9"/>
<dbReference type="GO" id="GO:0051205">
    <property type="term" value="P:protein insertion into membrane"/>
    <property type="evidence" value="ECO:0007669"/>
    <property type="project" value="UniProtKB-UniRule"/>
</dbReference>
<evidence type="ECO:0000256" key="4">
    <source>
        <dbReference type="ARBA" id="ARBA00022729"/>
    </source>
</evidence>
<dbReference type="Pfam" id="PF01103">
    <property type="entry name" value="Omp85"/>
    <property type="match status" value="1"/>
</dbReference>
<dbReference type="InterPro" id="IPR000184">
    <property type="entry name" value="Bac_surfAg_D15"/>
</dbReference>
<dbReference type="InterPro" id="IPR023707">
    <property type="entry name" value="OM_assembly_BamA"/>
</dbReference>
<evidence type="ECO:0000256" key="5">
    <source>
        <dbReference type="ARBA" id="ARBA00022737"/>
    </source>
</evidence>
<dbReference type="EMBL" id="PDKU01000002">
    <property type="protein sequence ID" value="PPI86627.1"/>
    <property type="molecule type" value="Genomic_DNA"/>
</dbReference>
<dbReference type="GO" id="GO:0043165">
    <property type="term" value="P:Gram-negative-bacterium-type cell outer membrane assembly"/>
    <property type="evidence" value="ECO:0007669"/>
    <property type="project" value="UniProtKB-UniRule"/>
</dbReference>
<evidence type="ECO:0000256" key="8">
    <source>
        <dbReference type="HAMAP-Rule" id="MF_01430"/>
    </source>
</evidence>
<dbReference type="PROSITE" id="PS51779">
    <property type="entry name" value="POTRA"/>
    <property type="match status" value="4"/>
</dbReference>
<dbReference type="FunFam" id="3.10.20.310:FF:000002">
    <property type="entry name" value="Outer membrane protein assembly factor BamA"/>
    <property type="match status" value="1"/>
</dbReference>
<sequence length="799" mass="92191">MSIKKLFLTFLLFITINVYGSDKITNINLKGLQRISSNVILSILPVKIGDEIDSNGIKNIIKSLYSTEMFQDIKVIQKGSSLIINVKELPVISKITIKGNDIIKTEKIENTLEHSNIFIGKILNESLIFSLKKSFEEFYFNVGKYNFRMKTVITPLPNNCVDLKFLFDEGVFTQIHQINIIGNNKFTYNKLISLFQSHDKISWWNILKNSRYEKQKLENDLIKLRNFYLENGYLRFKIKSTTLGLTPDKKGIYITINISEGNQYKISGVDLNCKSNDYLKKFKSLIKMPIGDIYSIHHIKQVKYSIKNFVTNNGYAYPIITTKYKIDDLNKKVYLYFNTEIGKRYYVHSINFQGNNISKDIVLRRVLTQMEGSWFNANLTNQSTNLLRKTGYFETVQLQQKLLRSRSDQIDLIYKVQEHKTGNIRFGLGLSKTKSLNFHINIHQINLFGTGNIFNINATKDNGRHQYELLFSNPFFTLDGVTLTNQIFYNRLESNNKISYGYNNISYGVDGTIGFPISTDSTLSFGLGYTRNNIYQINPQISIYRYLKSVKKIDLFKQNNFVSNDFNMNYGFTYNTLNQNIFPSNGNYTNLSSKIIILGLQNQFVKFSLDSSQYIPIRNQNWILLARGHLGYGRGIEQPELPFYENFFTDGINNIRGFQSNTIGPKSVHLKSQAYPLCVQDKKCLLSNDTIGGNAMFTGSIELIFPIPYLSTKYYNSVRTSLFFDFGNVWDTMWDTTAKGIPIQGLPNYNSPMNIRMSTGLSVQWKSPFGPLVFSYSIPMKKYDGDKLENFQFYVGKTW</sequence>
<comment type="caution">
    <text evidence="11">The sequence shown here is derived from an EMBL/GenBank/DDBJ whole genome shotgun (WGS) entry which is preliminary data.</text>
</comment>
<keyword evidence="4 8" id="KW-0732">Signal</keyword>
<evidence type="ECO:0000256" key="6">
    <source>
        <dbReference type="ARBA" id="ARBA00023136"/>
    </source>
</evidence>
<comment type="subunit">
    <text evidence="8">Part of the Bam complex, which is composed of the outer membrane protein BamA, and four lipoproteins BamB, BamC, BamD and BamE.</text>
</comment>